<evidence type="ECO:0000313" key="2">
    <source>
        <dbReference type="EMBL" id="RPA95001.1"/>
    </source>
</evidence>
<evidence type="ECO:0000313" key="3">
    <source>
        <dbReference type="Proteomes" id="UP000276215"/>
    </source>
</evidence>
<gene>
    <name evidence="2" type="ORF">L873DRAFT_1792603</name>
</gene>
<organism evidence="2 3">
    <name type="scientific">Choiromyces venosus 120613-1</name>
    <dbReference type="NCBI Taxonomy" id="1336337"/>
    <lineage>
        <taxon>Eukaryota</taxon>
        <taxon>Fungi</taxon>
        <taxon>Dikarya</taxon>
        <taxon>Ascomycota</taxon>
        <taxon>Pezizomycotina</taxon>
        <taxon>Pezizomycetes</taxon>
        <taxon>Pezizales</taxon>
        <taxon>Tuberaceae</taxon>
        <taxon>Choiromyces</taxon>
    </lineage>
</organism>
<evidence type="ECO:0000256" key="1">
    <source>
        <dbReference type="SAM" id="MobiDB-lite"/>
    </source>
</evidence>
<keyword evidence="3" id="KW-1185">Reference proteome</keyword>
<feature type="compositionally biased region" description="Low complexity" evidence="1">
    <location>
        <begin position="156"/>
        <end position="168"/>
    </location>
</feature>
<name>A0A3N4JE97_9PEZI</name>
<dbReference type="Proteomes" id="UP000276215">
    <property type="component" value="Unassembled WGS sequence"/>
</dbReference>
<reference evidence="2 3" key="1">
    <citation type="journal article" date="2018" name="Nat. Ecol. Evol.">
        <title>Pezizomycetes genomes reveal the molecular basis of ectomycorrhizal truffle lifestyle.</title>
        <authorList>
            <person name="Murat C."/>
            <person name="Payen T."/>
            <person name="Noel B."/>
            <person name="Kuo A."/>
            <person name="Morin E."/>
            <person name="Chen J."/>
            <person name="Kohler A."/>
            <person name="Krizsan K."/>
            <person name="Balestrini R."/>
            <person name="Da Silva C."/>
            <person name="Montanini B."/>
            <person name="Hainaut M."/>
            <person name="Levati E."/>
            <person name="Barry K.W."/>
            <person name="Belfiori B."/>
            <person name="Cichocki N."/>
            <person name="Clum A."/>
            <person name="Dockter R.B."/>
            <person name="Fauchery L."/>
            <person name="Guy J."/>
            <person name="Iotti M."/>
            <person name="Le Tacon F."/>
            <person name="Lindquist E.A."/>
            <person name="Lipzen A."/>
            <person name="Malagnac F."/>
            <person name="Mello A."/>
            <person name="Molinier V."/>
            <person name="Miyauchi S."/>
            <person name="Poulain J."/>
            <person name="Riccioni C."/>
            <person name="Rubini A."/>
            <person name="Sitrit Y."/>
            <person name="Splivallo R."/>
            <person name="Traeger S."/>
            <person name="Wang M."/>
            <person name="Zifcakova L."/>
            <person name="Wipf D."/>
            <person name="Zambonelli A."/>
            <person name="Paolocci F."/>
            <person name="Nowrousian M."/>
            <person name="Ottonello S."/>
            <person name="Baldrian P."/>
            <person name="Spatafora J.W."/>
            <person name="Henrissat B."/>
            <person name="Nagy L.G."/>
            <person name="Aury J.M."/>
            <person name="Wincker P."/>
            <person name="Grigoriev I.V."/>
            <person name="Bonfante P."/>
            <person name="Martin F.M."/>
        </authorList>
    </citation>
    <scope>NUCLEOTIDE SEQUENCE [LARGE SCALE GENOMIC DNA]</scope>
    <source>
        <strain evidence="2 3">120613-1</strain>
    </source>
</reference>
<accession>A0A3N4JE97</accession>
<feature type="compositionally biased region" description="Basic residues" evidence="1">
    <location>
        <begin position="113"/>
        <end position="133"/>
    </location>
</feature>
<feature type="compositionally biased region" description="Polar residues" evidence="1">
    <location>
        <begin position="134"/>
        <end position="146"/>
    </location>
</feature>
<dbReference type="EMBL" id="ML120431">
    <property type="protein sequence ID" value="RPA95001.1"/>
    <property type="molecule type" value="Genomic_DNA"/>
</dbReference>
<dbReference type="AlphaFoldDB" id="A0A3N4JE97"/>
<proteinExistence type="predicted"/>
<protein>
    <submittedName>
        <fullName evidence="2">Uncharacterized protein</fullName>
    </submittedName>
</protein>
<sequence length="256" mass="29111">MIQMDRQVKIPYRGPLVDIVNTSASLILYAEVQYRYSPIKKHSASSHLFHSLYPDILYGPQVYTGPCENPLNTFPTNIKQRVHFNKRQSSTATNTSISKITILHSFSIQYKRTKPGSRPTLRKRGKKEGKKKTQIPQDSLTITPVINQPAKPSCPNNNNRQSSTQAQAQRRETIPSFNPGIPISYNSIEADYLYPSLAPPRIPINRISRNISQLCEYRSKYTGGGGVEVDRLPYQEKNEELLQEDEEEEATARCDE</sequence>
<feature type="region of interest" description="Disordered" evidence="1">
    <location>
        <begin position="113"/>
        <end position="177"/>
    </location>
</feature>